<dbReference type="Pfam" id="PF05199">
    <property type="entry name" value="GMC_oxred_C"/>
    <property type="match status" value="1"/>
</dbReference>
<dbReference type="InParanoid" id="K5VSM4"/>
<sequence>MTCESSRPDETKPIEVDTRQQARRDCPCRVRGNDLQTVWPQLTAGCLRRLDTKKTVADTHCKSHHFHNLYVGGNGVIETGFAANPTLTSICYAIRASNSIIKKLKPRRGGA</sequence>
<protein>
    <recommendedName>
        <fullName evidence="3">Glucose-methanol-choline oxidoreductase C-terminal domain-containing protein</fullName>
    </recommendedName>
</protein>
<evidence type="ECO:0000256" key="1">
    <source>
        <dbReference type="ARBA" id="ARBA00001974"/>
    </source>
</evidence>
<evidence type="ECO:0000313" key="5">
    <source>
        <dbReference type="Proteomes" id="UP000008370"/>
    </source>
</evidence>
<comment type="cofactor">
    <cofactor evidence="1">
        <name>FAD</name>
        <dbReference type="ChEBI" id="CHEBI:57692"/>
    </cofactor>
</comment>
<dbReference type="Gene3D" id="3.50.50.60">
    <property type="entry name" value="FAD/NAD(P)-binding domain"/>
    <property type="match status" value="1"/>
</dbReference>
<proteinExistence type="predicted"/>
<feature type="region of interest" description="Disordered" evidence="2">
    <location>
        <begin position="1"/>
        <end position="21"/>
    </location>
</feature>
<dbReference type="KEGG" id="pco:PHACADRAFT_201285"/>
<evidence type="ECO:0000256" key="2">
    <source>
        <dbReference type="SAM" id="MobiDB-lite"/>
    </source>
</evidence>
<dbReference type="Proteomes" id="UP000008370">
    <property type="component" value="Unassembled WGS sequence"/>
</dbReference>
<organism evidence="4 5">
    <name type="scientific">Phanerochaete carnosa (strain HHB-10118-sp)</name>
    <name type="common">White-rot fungus</name>
    <name type="synonym">Peniophora carnosa</name>
    <dbReference type="NCBI Taxonomy" id="650164"/>
    <lineage>
        <taxon>Eukaryota</taxon>
        <taxon>Fungi</taxon>
        <taxon>Dikarya</taxon>
        <taxon>Basidiomycota</taxon>
        <taxon>Agaricomycotina</taxon>
        <taxon>Agaricomycetes</taxon>
        <taxon>Polyporales</taxon>
        <taxon>Phanerochaetaceae</taxon>
        <taxon>Phanerochaete</taxon>
    </lineage>
</organism>
<evidence type="ECO:0000313" key="4">
    <source>
        <dbReference type="EMBL" id="EKM49569.1"/>
    </source>
</evidence>
<dbReference type="SUPFAM" id="SSF51905">
    <property type="entry name" value="FAD/NAD(P)-binding domain"/>
    <property type="match status" value="1"/>
</dbReference>
<reference evidence="4 5" key="1">
    <citation type="journal article" date="2012" name="BMC Genomics">
        <title>Comparative genomics of the white-rot fungi, Phanerochaete carnosa and P. chrysosporium, to elucidate the genetic basis of the distinct wood types they colonize.</title>
        <authorList>
            <person name="Suzuki H."/>
            <person name="MacDonald J."/>
            <person name="Syed K."/>
            <person name="Salamov A."/>
            <person name="Hori C."/>
            <person name="Aerts A."/>
            <person name="Henrissat B."/>
            <person name="Wiebenga A."/>
            <person name="vanKuyk P.A."/>
            <person name="Barry K."/>
            <person name="Lindquist E."/>
            <person name="LaButti K."/>
            <person name="Lapidus A."/>
            <person name="Lucas S."/>
            <person name="Coutinho P."/>
            <person name="Gong Y."/>
            <person name="Samejima M."/>
            <person name="Mahadevan R."/>
            <person name="Abou-Zaid M."/>
            <person name="de Vries R.P."/>
            <person name="Igarashi K."/>
            <person name="Yadav J.S."/>
            <person name="Grigoriev I.V."/>
            <person name="Master E.R."/>
        </authorList>
    </citation>
    <scope>NUCLEOTIDE SEQUENCE [LARGE SCALE GENOMIC DNA]</scope>
    <source>
        <strain evidence="4 5">HHB-10118-sp</strain>
    </source>
</reference>
<accession>K5VSM4</accession>
<dbReference type="GeneID" id="18911592"/>
<dbReference type="EMBL" id="JH930480">
    <property type="protein sequence ID" value="EKM49569.1"/>
    <property type="molecule type" value="Genomic_DNA"/>
</dbReference>
<feature type="domain" description="Glucose-methanol-choline oxidoreductase C-terminal" evidence="3">
    <location>
        <begin position="51"/>
        <end position="92"/>
    </location>
</feature>
<gene>
    <name evidence="4" type="ORF">PHACADRAFT_201285</name>
</gene>
<dbReference type="HOGENOM" id="CLU_2159301_0_0_1"/>
<dbReference type="InterPro" id="IPR036188">
    <property type="entry name" value="FAD/NAD-bd_sf"/>
</dbReference>
<dbReference type="AlphaFoldDB" id="K5VSM4"/>
<evidence type="ECO:0000259" key="3">
    <source>
        <dbReference type="Pfam" id="PF05199"/>
    </source>
</evidence>
<name>K5VSM4_PHACS</name>
<keyword evidence="5" id="KW-1185">Reference proteome</keyword>
<dbReference type="RefSeq" id="XP_007401635.1">
    <property type="nucleotide sequence ID" value="XM_007401573.1"/>
</dbReference>
<dbReference type="OrthoDB" id="269227at2759"/>
<dbReference type="InterPro" id="IPR007867">
    <property type="entry name" value="GMC_OxRtase_C"/>
</dbReference>